<dbReference type="InterPro" id="IPR002781">
    <property type="entry name" value="TM_pro_TauE-like"/>
</dbReference>
<evidence type="ECO:0000256" key="1">
    <source>
        <dbReference type="ARBA" id="ARBA00004141"/>
    </source>
</evidence>
<organism evidence="7 8">
    <name type="scientific">Hydrogenoanaerobacterium saccharovorans</name>
    <dbReference type="NCBI Taxonomy" id="474960"/>
    <lineage>
        <taxon>Bacteria</taxon>
        <taxon>Bacillati</taxon>
        <taxon>Bacillota</taxon>
        <taxon>Clostridia</taxon>
        <taxon>Eubacteriales</taxon>
        <taxon>Oscillospiraceae</taxon>
        <taxon>Hydrogenoanaerobacterium</taxon>
    </lineage>
</organism>
<comment type="caution">
    <text evidence="7">The sequence shown here is derived from an EMBL/GenBank/DDBJ whole genome shotgun (WGS) entry which is preliminary data.</text>
</comment>
<feature type="transmembrane region" description="Helical" evidence="6">
    <location>
        <begin position="45"/>
        <end position="64"/>
    </location>
</feature>
<feature type="transmembrane region" description="Helical" evidence="6">
    <location>
        <begin position="100"/>
        <end position="117"/>
    </location>
</feature>
<proteinExistence type="inferred from homology"/>
<dbReference type="PANTHER" id="PTHR43701:SF2">
    <property type="entry name" value="MEMBRANE TRANSPORTER PROTEIN YJNA-RELATED"/>
    <property type="match status" value="1"/>
</dbReference>
<comment type="subcellular location">
    <subcellularLocation>
        <location evidence="6">Cell membrane</location>
        <topology evidence="6">Multi-pass membrane protein</topology>
    </subcellularLocation>
    <subcellularLocation>
        <location evidence="1">Membrane</location>
        <topology evidence="1">Multi-pass membrane protein</topology>
    </subcellularLocation>
</comment>
<feature type="transmembrane region" description="Helical" evidence="6">
    <location>
        <begin position="7"/>
        <end position="33"/>
    </location>
</feature>
<dbReference type="Pfam" id="PF01925">
    <property type="entry name" value="TauE"/>
    <property type="match status" value="1"/>
</dbReference>
<keyword evidence="3 6" id="KW-0812">Transmembrane</keyword>
<dbReference type="InterPro" id="IPR051598">
    <property type="entry name" value="TSUP/Inactive_protease-like"/>
</dbReference>
<evidence type="ECO:0000256" key="4">
    <source>
        <dbReference type="ARBA" id="ARBA00022989"/>
    </source>
</evidence>
<name>A0ABS2GJ51_9FIRM</name>
<dbReference type="Proteomes" id="UP000724149">
    <property type="component" value="Unassembled WGS sequence"/>
</dbReference>
<dbReference type="EMBL" id="JACSNR010000001">
    <property type="protein sequence ID" value="MBM6922495.1"/>
    <property type="molecule type" value="Genomic_DNA"/>
</dbReference>
<protein>
    <recommendedName>
        <fullName evidence="6">Probable membrane transporter protein</fullName>
    </recommendedName>
</protein>
<dbReference type="RefSeq" id="WP_204719455.1">
    <property type="nucleotide sequence ID" value="NZ_JACSNR010000001.1"/>
</dbReference>
<feature type="transmembrane region" description="Helical" evidence="6">
    <location>
        <begin position="76"/>
        <end position="94"/>
    </location>
</feature>
<keyword evidence="6" id="KW-1003">Cell membrane</keyword>
<keyword evidence="8" id="KW-1185">Reference proteome</keyword>
<evidence type="ECO:0000313" key="8">
    <source>
        <dbReference type="Proteomes" id="UP000724149"/>
    </source>
</evidence>
<sequence length="130" mass="13769">MAVIDWVAILAGFGSAVLASMGMGGGSILILYLTLIAGVPQREAQGVNLLFFLPIGAAALWLHWRQGRVDKTAVQQFLPTGLLGALLGTGLAMLADESLLRRGFAVFLLLIGLRQLFPGKPKKKKTGPEA</sequence>
<evidence type="ECO:0000256" key="6">
    <source>
        <dbReference type="RuleBase" id="RU363041"/>
    </source>
</evidence>
<reference evidence="7 8" key="1">
    <citation type="journal article" date="2021" name="Sci. Rep.">
        <title>The distribution of antibiotic resistance genes in chicken gut microbiota commensals.</title>
        <authorList>
            <person name="Juricova H."/>
            <person name="Matiasovicova J."/>
            <person name="Kubasova T."/>
            <person name="Cejkova D."/>
            <person name="Rychlik I."/>
        </authorList>
    </citation>
    <scope>NUCLEOTIDE SEQUENCE [LARGE SCALE GENOMIC DNA]</scope>
    <source>
        <strain evidence="7 8">An564</strain>
    </source>
</reference>
<keyword evidence="5 6" id="KW-0472">Membrane</keyword>
<evidence type="ECO:0000313" key="7">
    <source>
        <dbReference type="EMBL" id="MBM6922495.1"/>
    </source>
</evidence>
<keyword evidence="4 6" id="KW-1133">Transmembrane helix</keyword>
<evidence type="ECO:0000256" key="3">
    <source>
        <dbReference type="ARBA" id="ARBA00022692"/>
    </source>
</evidence>
<evidence type="ECO:0000256" key="5">
    <source>
        <dbReference type="ARBA" id="ARBA00023136"/>
    </source>
</evidence>
<accession>A0ABS2GJ51</accession>
<gene>
    <name evidence="7" type="ORF">H9X81_02140</name>
</gene>
<dbReference type="PANTHER" id="PTHR43701">
    <property type="entry name" value="MEMBRANE TRANSPORTER PROTEIN MJ0441-RELATED"/>
    <property type="match status" value="1"/>
</dbReference>
<evidence type="ECO:0000256" key="2">
    <source>
        <dbReference type="ARBA" id="ARBA00009142"/>
    </source>
</evidence>
<comment type="similarity">
    <text evidence="2 6">Belongs to the 4-toluene sulfonate uptake permease (TSUP) (TC 2.A.102) family.</text>
</comment>